<dbReference type="Pfam" id="PF00005">
    <property type="entry name" value="ABC_tran"/>
    <property type="match status" value="2"/>
</dbReference>
<proteinExistence type="predicted"/>
<gene>
    <name evidence="10" type="ORF">ACFPK4_19900</name>
</gene>
<dbReference type="InterPro" id="IPR003439">
    <property type="entry name" value="ABC_transporter-like_ATP-bd"/>
</dbReference>
<keyword evidence="6 10" id="KW-0067">ATP-binding</keyword>
<evidence type="ECO:0000313" key="10">
    <source>
        <dbReference type="EMBL" id="MFD3225814.1"/>
    </source>
</evidence>
<dbReference type="InterPro" id="IPR027417">
    <property type="entry name" value="P-loop_NTPase"/>
</dbReference>
<evidence type="ECO:0000256" key="2">
    <source>
        <dbReference type="ARBA" id="ARBA00022475"/>
    </source>
</evidence>
<dbReference type="PROSITE" id="PS50893">
    <property type="entry name" value="ABC_TRANSPORTER_2"/>
    <property type="match status" value="2"/>
</dbReference>
<dbReference type="CDD" id="cd03215">
    <property type="entry name" value="ABC_Carb_Monos_II"/>
    <property type="match status" value="1"/>
</dbReference>
<dbReference type="InterPro" id="IPR003593">
    <property type="entry name" value="AAA+_ATPase"/>
</dbReference>
<dbReference type="Proteomes" id="UP001598201">
    <property type="component" value="Unassembled WGS sequence"/>
</dbReference>
<keyword evidence="7" id="KW-1278">Translocase</keyword>
<dbReference type="PANTHER" id="PTHR43790">
    <property type="entry name" value="CARBOHYDRATE TRANSPORT ATP-BINDING PROTEIN MG119-RELATED"/>
    <property type="match status" value="1"/>
</dbReference>
<evidence type="ECO:0000259" key="9">
    <source>
        <dbReference type="PROSITE" id="PS50893"/>
    </source>
</evidence>
<evidence type="ECO:0000256" key="5">
    <source>
        <dbReference type="ARBA" id="ARBA00022741"/>
    </source>
</evidence>
<dbReference type="PROSITE" id="PS00211">
    <property type="entry name" value="ABC_TRANSPORTER_1"/>
    <property type="match status" value="1"/>
</dbReference>
<keyword evidence="3" id="KW-0762">Sugar transport</keyword>
<dbReference type="GO" id="GO:0005524">
    <property type="term" value="F:ATP binding"/>
    <property type="evidence" value="ECO:0007669"/>
    <property type="project" value="UniProtKB-KW"/>
</dbReference>
<dbReference type="InterPro" id="IPR017871">
    <property type="entry name" value="ABC_transporter-like_CS"/>
</dbReference>
<evidence type="ECO:0000256" key="3">
    <source>
        <dbReference type="ARBA" id="ARBA00022597"/>
    </source>
</evidence>
<feature type="domain" description="ABC transporter" evidence="9">
    <location>
        <begin position="6"/>
        <end position="243"/>
    </location>
</feature>
<keyword evidence="8" id="KW-0472">Membrane</keyword>
<dbReference type="Gene3D" id="3.40.50.300">
    <property type="entry name" value="P-loop containing nucleotide triphosphate hydrolases"/>
    <property type="match status" value="2"/>
</dbReference>
<organism evidence="10 11">
    <name type="scientific">Rahnella sp. (strain Y9602)</name>
    <dbReference type="NCBI Taxonomy" id="2703885"/>
    <lineage>
        <taxon>Bacteria</taxon>
        <taxon>Pseudomonadati</taxon>
        <taxon>Pseudomonadota</taxon>
        <taxon>Gammaproteobacteria</taxon>
        <taxon>Enterobacterales</taxon>
        <taxon>Yersiniaceae</taxon>
        <taxon>Rahnella</taxon>
    </lineage>
</organism>
<evidence type="ECO:0000256" key="1">
    <source>
        <dbReference type="ARBA" id="ARBA00022448"/>
    </source>
</evidence>
<evidence type="ECO:0000256" key="4">
    <source>
        <dbReference type="ARBA" id="ARBA00022737"/>
    </source>
</evidence>
<keyword evidence="1" id="KW-0813">Transport</keyword>
<evidence type="ECO:0000256" key="7">
    <source>
        <dbReference type="ARBA" id="ARBA00022967"/>
    </source>
</evidence>
<dbReference type="PANTHER" id="PTHR43790:SF3">
    <property type="entry name" value="D-ALLOSE IMPORT ATP-BINDING PROTEIN ALSA-RELATED"/>
    <property type="match status" value="1"/>
</dbReference>
<evidence type="ECO:0000256" key="6">
    <source>
        <dbReference type="ARBA" id="ARBA00022840"/>
    </source>
</evidence>
<keyword evidence="4" id="KW-0677">Repeat</keyword>
<keyword evidence="5" id="KW-0547">Nucleotide-binding</keyword>
<protein>
    <submittedName>
        <fullName evidence="10">Sugar ABC transporter ATP-binding protein</fullName>
    </submittedName>
</protein>
<evidence type="ECO:0000313" key="11">
    <source>
        <dbReference type="Proteomes" id="UP001598201"/>
    </source>
</evidence>
<sequence length="497" mass="54452">MEQYSLTMRGISKSYSGVAAVKGVDFSVRPGEVHALIGENGAGKSTLLNILSGVRAADSGEILVEGQVIQMKNPLSARHAGIAMIHQELQHVPELSVAQNMFLGRPLTKLKGLFVDRKAQYKRAVAILRRLDPSIDPDEPIKNLKVSQQQIVEIARALLDEAKIIAMDEPTSSLTPTEFERLAELISDLKSMNVSLIYVSHKMNEIFKVCDRATILRDGKQVGVVNICDETEETIVTKMVGRKIEKMHHHSYATGREVLRVEGLSRDNAVRSATFSVGAGEVLGIAGLVGSGRTELLKLIAGIDAKTGGSIEVEGVAVKNHNVSSAIRAGIGLVPEDRKKEGIIKERAVKMNMALPSMGRFTRYGLLKRNQLDKTALDVMTDLRLRPLNIEKPIGTLSGGNQQKVIIGRWVAADNKVFLFDEPTRGIDIGAKSEIYNLIEKLAQQGKAIVVVSSEMPEIIRISDRVLVMREGKITKELNGDEITEENIARYAINDVN</sequence>
<keyword evidence="2" id="KW-1003">Cell membrane</keyword>
<dbReference type="CDD" id="cd03216">
    <property type="entry name" value="ABC_Carb_Monos_I"/>
    <property type="match status" value="1"/>
</dbReference>
<dbReference type="InterPro" id="IPR050107">
    <property type="entry name" value="ABC_carbohydrate_import_ATPase"/>
</dbReference>
<feature type="domain" description="ABC transporter" evidence="9">
    <location>
        <begin position="253"/>
        <end position="496"/>
    </location>
</feature>
<evidence type="ECO:0000256" key="8">
    <source>
        <dbReference type="ARBA" id="ARBA00023136"/>
    </source>
</evidence>
<dbReference type="SUPFAM" id="SSF52540">
    <property type="entry name" value="P-loop containing nucleoside triphosphate hydrolases"/>
    <property type="match status" value="2"/>
</dbReference>
<keyword evidence="11" id="KW-1185">Reference proteome</keyword>
<reference evidence="10 11" key="1">
    <citation type="submission" date="2024-09" db="EMBL/GenBank/DDBJ databases">
        <title>Genomes of Rahnella.</title>
        <authorList>
            <person name="Mnguni F.C."/>
            <person name="Shin G.Y."/>
            <person name="Coutinho T."/>
        </authorList>
    </citation>
    <scope>NUCLEOTIDE SEQUENCE [LARGE SCALE GENOMIC DNA]</scope>
    <source>
        <strain evidence="10 11">20WA0057</strain>
    </source>
</reference>
<dbReference type="GeneID" id="95418313"/>
<name>A0ABW6CGB1_RAHSY</name>
<dbReference type="SMART" id="SM00382">
    <property type="entry name" value="AAA"/>
    <property type="match status" value="2"/>
</dbReference>
<accession>A0ABW6CGB1</accession>
<comment type="caution">
    <text evidence="10">The sequence shown here is derived from an EMBL/GenBank/DDBJ whole genome shotgun (WGS) entry which is preliminary data.</text>
</comment>
<dbReference type="RefSeq" id="WP_121019593.1">
    <property type="nucleotide sequence ID" value="NZ_CP093328.1"/>
</dbReference>
<dbReference type="EMBL" id="JBHUCJ010000061">
    <property type="protein sequence ID" value="MFD3225814.1"/>
    <property type="molecule type" value="Genomic_DNA"/>
</dbReference>